<accession>A0ABU3PAZ2</accession>
<name>A0ABU3PAZ2_9BURK</name>
<dbReference type="Pfam" id="PF08892">
    <property type="entry name" value="YqcI_YcgG"/>
    <property type="match status" value="1"/>
</dbReference>
<gene>
    <name evidence="1" type="ORF">RQP53_10480</name>
</gene>
<protein>
    <submittedName>
        <fullName evidence="1">YqcI/YcgG family protein</fullName>
    </submittedName>
</protein>
<evidence type="ECO:0000313" key="1">
    <source>
        <dbReference type="EMBL" id="MDT8999692.1"/>
    </source>
</evidence>
<organism evidence="1 2">
    <name type="scientific">Roseateles aquae</name>
    <dbReference type="NCBI Taxonomy" id="3077235"/>
    <lineage>
        <taxon>Bacteria</taxon>
        <taxon>Pseudomonadati</taxon>
        <taxon>Pseudomonadota</taxon>
        <taxon>Betaproteobacteria</taxon>
        <taxon>Burkholderiales</taxon>
        <taxon>Sphaerotilaceae</taxon>
        <taxon>Roseateles</taxon>
    </lineage>
</organism>
<dbReference type="InterPro" id="IPR014988">
    <property type="entry name" value="Uncharacterised_YqcI/YcgG"/>
</dbReference>
<keyword evidence="2" id="KW-1185">Reference proteome</keyword>
<dbReference type="PANTHER" id="PTHR40045">
    <property type="entry name" value="YCGG FAMILY PROTEIN"/>
    <property type="match status" value="1"/>
</dbReference>
<comment type="caution">
    <text evidence="1">The sequence shown here is derived from an EMBL/GenBank/DDBJ whole genome shotgun (WGS) entry which is preliminary data.</text>
</comment>
<dbReference type="PANTHER" id="PTHR40045:SF1">
    <property type="entry name" value="YQCI_YCGG FAMILY PROTEIN"/>
    <property type="match status" value="1"/>
</dbReference>
<dbReference type="RefSeq" id="WP_315650249.1">
    <property type="nucleotide sequence ID" value="NZ_JAVXZY010000003.1"/>
</dbReference>
<evidence type="ECO:0000313" key="2">
    <source>
        <dbReference type="Proteomes" id="UP001246372"/>
    </source>
</evidence>
<dbReference type="Proteomes" id="UP001246372">
    <property type="component" value="Unassembled WGS sequence"/>
</dbReference>
<reference evidence="1" key="1">
    <citation type="submission" date="2023-09" db="EMBL/GenBank/DDBJ databases">
        <title>Paucibacter sp. APW11 Genome sequencing and assembly.</title>
        <authorList>
            <person name="Kim I."/>
        </authorList>
    </citation>
    <scope>NUCLEOTIDE SEQUENCE</scope>
    <source>
        <strain evidence="1">APW11</strain>
    </source>
</reference>
<proteinExistence type="predicted"/>
<sequence length="250" mass="28923">MALIEQAHLDTLGPGHSDWHRQVHEQLGERLRAPSEFPCTFSQNAFKRKLICYSFVEQSDEAGLAASAADLRQYTSLSRQWNGSINTARPLVVAFSLQAARFDTLEQYHAFGWQVLQAWHGLDLEDWPNGVARDPHEPFWSMCFDSMQLFVNMSVPLHRARRSRNLGDHLLFIVNPRERFDIVAGNTPEGRAMRTHIRQRVEHYDGLAHCHQLGSYQAGEIEWWQYGIVEENRERSDRCPFHVLTARQEA</sequence>
<dbReference type="EMBL" id="JAVXZY010000003">
    <property type="protein sequence ID" value="MDT8999692.1"/>
    <property type="molecule type" value="Genomic_DNA"/>
</dbReference>